<keyword evidence="8" id="KW-1015">Disulfide bond</keyword>
<dbReference type="GO" id="GO:0072594">
    <property type="term" value="P:establishment of protein localization to organelle"/>
    <property type="evidence" value="ECO:0007669"/>
    <property type="project" value="TreeGrafter"/>
</dbReference>
<dbReference type="PROSITE" id="PS51407">
    <property type="entry name" value="LAMP_3"/>
    <property type="match status" value="1"/>
</dbReference>
<feature type="disulfide bond" evidence="8">
    <location>
        <begin position="178"/>
        <end position="215"/>
    </location>
</feature>
<dbReference type="GeneTree" id="ENSGT00950000182899"/>
<dbReference type="GO" id="GO:0005765">
    <property type="term" value="C:lysosomal membrane"/>
    <property type="evidence" value="ECO:0007669"/>
    <property type="project" value="UniProtKB-SubCell"/>
</dbReference>
<evidence type="ECO:0000256" key="10">
    <source>
        <dbReference type="SAM" id="SignalP"/>
    </source>
</evidence>
<keyword evidence="13" id="KW-1185">Reference proteome</keyword>
<evidence type="ECO:0000256" key="9">
    <source>
        <dbReference type="SAM" id="Phobius"/>
    </source>
</evidence>
<name>A0AAQ4RFS9_GASAC</name>
<evidence type="ECO:0000313" key="12">
    <source>
        <dbReference type="Ensembl" id="ENSGACP00000062385.1"/>
    </source>
</evidence>
<dbReference type="InterPro" id="IPR048528">
    <property type="entry name" value="Lamp2-like_luminal"/>
</dbReference>
<evidence type="ECO:0000256" key="1">
    <source>
        <dbReference type="ARBA" id="ARBA00004530"/>
    </source>
</evidence>
<evidence type="ECO:0000256" key="8">
    <source>
        <dbReference type="PROSITE-ProRule" id="PRU00740"/>
    </source>
</evidence>
<keyword evidence="7" id="KW-0325">Glycoprotein</keyword>
<dbReference type="Proteomes" id="UP000007635">
    <property type="component" value="Chromosome VIII"/>
</dbReference>
<keyword evidence="5 9" id="KW-1133">Transmembrane helix</keyword>
<evidence type="ECO:0000256" key="3">
    <source>
        <dbReference type="ARBA" id="ARBA00022729"/>
    </source>
</evidence>
<evidence type="ECO:0000313" key="13">
    <source>
        <dbReference type="Proteomes" id="UP000007635"/>
    </source>
</evidence>
<organism evidence="12 13">
    <name type="scientific">Gasterosteus aculeatus aculeatus</name>
    <name type="common">three-spined stickleback</name>
    <dbReference type="NCBI Taxonomy" id="481459"/>
    <lineage>
        <taxon>Eukaryota</taxon>
        <taxon>Metazoa</taxon>
        <taxon>Chordata</taxon>
        <taxon>Craniata</taxon>
        <taxon>Vertebrata</taxon>
        <taxon>Euteleostomi</taxon>
        <taxon>Actinopterygii</taxon>
        <taxon>Neopterygii</taxon>
        <taxon>Teleostei</taxon>
        <taxon>Neoteleostei</taxon>
        <taxon>Acanthomorphata</taxon>
        <taxon>Eupercaria</taxon>
        <taxon>Perciformes</taxon>
        <taxon>Cottioidei</taxon>
        <taxon>Gasterosteales</taxon>
        <taxon>Gasterosteidae</taxon>
        <taxon>Gasterosteus</taxon>
    </lineage>
</organism>
<dbReference type="AlphaFoldDB" id="A0AAQ4RFS9"/>
<feature type="chain" id="PRO_5043034589" description="Lysosome-associated membrane glycoprotein 2-like luminal domain-containing protein" evidence="10">
    <location>
        <begin position="26"/>
        <end position="257"/>
    </location>
</feature>
<dbReference type="RefSeq" id="XP_040039620.1">
    <property type="nucleotide sequence ID" value="XM_040183686.1"/>
</dbReference>
<dbReference type="Ensembl" id="ENSGACT00000055944.1">
    <property type="protein sequence ID" value="ENSGACP00000062385.1"/>
    <property type="gene ID" value="ENSGACG00000025377.1"/>
</dbReference>
<comment type="similarity">
    <text evidence="8">Belongs to the LAMP family.</text>
</comment>
<proteinExistence type="inferred from homology"/>
<keyword evidence="4" id="KW-0967">Endosome</keyword>
<dbReference type="PANTHER" id="PTHR11506:SF30">
    <property type="entry name" value="LYSOSOME-ASSOCIATED MEMBRANE GLYCOPROTEIN 3"/>
    <property type="match status" value="1"/>
</dbReference>
<keyword evidence="2 8" id="KW-0812">Transmembrane</keyword>
<evidence type="ECO:0000256" key="6">
    <source>
        <dbReference type="ARBA" id="ARBA00023136"/>
    </source>
</evidence>
<accession>A0AAQ4RFS9</accession>
<feature type="signal peptide" evidence="10">
    <location>
        <begin position="1"/>
        <end position="25"/>
    </location>
</feature>
<feature type="domain" description="Lysosome-associated membrane glycoprotein 2-like luminal" evidence="11">
    <location>
        <begin position="58"/>
        <end position="204"/>
    </location>
</feature>
<dbReference type="GO" id="GO:0031902">
    <property type="term" value="C:late endosome membrane"/>
    <property type="evidence" value="ECO:0007669"/>
    <property type="project" value="TreeGrafter"/>
</dbReference>
<reference evidence="12" key="2">
    <citation type="submission" date="2025-08" db="UniProtKB">
        <authorList>
            <consortium name="Ensembl"/>
        </authorList>
    </citation>
    <scope>IDENTIFICATION</scope>
</reference>
<evidence type="ECO:0000259" key="11">
    <source>
        <dbReference type="Pfam" id="PF01299"/>
    </source>
</evidence>
<evidence type="ECO:0000256" key="7">
    <source>
        <dbReference type="ARBA" id="ARBA00023180"/>
    </source>
</evidence>
<dbReference type="PRINTS" id="PR00336">
    <property type="entry name" value="LYSASSOCTDMP"/>
</dbReference>
<reference evidence="12" key="3">
    <citation type="submission" date="2025-09" db="UniProtKB">
        <authorList>
            <consortium name="Ensembl"/>
        </authorList>
    </citation>
    <scope>IDENTIFICATION</scope>
</reference>
<dbReference type="GO" id="GO:0005886">
    <property type="term" value="C:plasma membrane"/>
    <property type="evidence" value="ECO:0007669"/>
    <property type="project" value="TreeGrafter"/>
</dbReference>
<dbReference type="GeneID" id="120823577"/>
<evidence type="ECO:0000256" key="2">
    <source>
        <dbReference type="ARBA" id="ARBA00022692"/>
    </source>
</evidence>
<comment type="subcellular location">
    <subcellularLocation>
        <location evidence="1">Endosome membrane</location>
        <topology evidence="1">Single-pass type I membrane protein</topology>
    </subcellularLocation>
    <subcellularLocation>
        <location evidence="8">Lysosome membrane</location>
        <topology evidence="8">Single-pass type I membrane protein</topology>
    </subcellularLocation>
</comment>
<evidence type="ECO:0000256" key="4">
    <source>
        <dbReference type="ARBA" id="ARBA00022753"/>
    </source>
</evidence>
<evidence type="ECO:0000256" key="5">
    <source>
        <dbReference type="ARBA" id="ARBA00022989"/>
    </source>
</evidence>
<reference evidence="12 13" key="1">
    <citation type="journal article" date="2021" name="G3 (Bethesda)">
        <title>Improved contiguity of the threespine stickleback genome using long-read sequencing.</title>
        <authorList>
            <person name="Nath S."/>
            <person name="Shaw D.E."/>
            <person name="White M.A."/>
        </authorList>
    </citation>
    <scope>NUCLEOTIDE SEQUENCE [LARGE SCALE GENOMIC DNA]</scope>
    <source>
        <strain evidence="12 13">Lake Benthic</strain>
    </source>
</reference>
<dbReference type="KEGG" id="gat:120823577"/>
<sequence length="257" mass="28037">MIQWGNTGGWLIFILTTFNPAGVHLLGSGGSVQPSSDAALPSQAGRGRPLWQRAEAAPAIGTYMLNNPAGKPCIKATMGAEYIVNEKRDTWYFNLDPSRVDTSGDCGKDAAVLRLTLPDNAASLQFTFRKDKNLFYVDKLVAHVSPPPGCQGRANKTYSGSLAHEKLFAAGDGQSFHCRHEQVLRVSSELRIKLLPLQVQAFTLPEGQYGAEVECWSDFYRRVIPVTVGATLVGLVLIAVLTSLFIRDRRAGGYVRL</sequence>
<dbReference type="Pfam" id="PF01299">
    <property type="entry name" value="Lamp2-like_luminal"/>
    <property type="match status" value="1"/>
</dbReference>
<keyword evidence="8" id="KW-0458">Lysosome</keyword>
<feature type="transmembrane region" description="Helical" evidence="9">
    <location>
        <begin position="223"/>
        <end position="246"/>
    </location>
</feature>
<comment type="caution">
    <text evidence="8">Lacks conserved residue(s) required for the propagation of feature annotation.</text>
</comment>
<keyword evidence="6 8" id="KW-0472">Membrane</keyword>
<keyword evidence="3 10" id="KW-0732">Signal</keyword>
<protein>
    <recommendedName>
        <fullName evidence="11">Lysosome-associated membrane glycoprotein 2-like luminal domain-containing protein</fullName>
    </recommendedName>
</protein>
<dbReference type="Gene3D" id="2.40.160.110">
    <property type="match status" value="1"/>
</dbReference>
<dbReference type="PANTHER" id="PTHR11506">
    <property type="entry name" value="LYSOSOME-ASSOCIATED MEMBRANE GLYCOPROTEIN"/>
    <property type="match status" value="1"/>
</dbReference>
<dbReference type="InterPro" id="IPR002000">
    <property type="entry name" value="Lysosome-assoc_membr_glycop"/>
</dbReference>